<reference evidence="2" key="1">
    <citation type="submission" date="2024-05" db="EMBL/GenBank/DDBJ databases">
        <title>Alkalihalobacillus sp. strain MEB203 novel alkaliphilic bacterium from Lonar Lake, India.</title>
        <authorList>
            <person name="Joshi A."/>
            <person name="Thite S."/>
            <person name="Mengade P."/>
        </authorList>
    </citation>
    <scope>NUCLEOTIDE SEQUENCE</scope>
    <source>
        <strain evidence="2">MEB 203</strain>
    </source>
</reference>
<accession>A0ABT5VBW0</accession>
<evidence type="ECO:0000259" key="1">
    <source>
        <dbReference type="Pfam" id="PF01248"/>
    </source>
</evidence>
<dbReference type="InterPro" id="IPR029064">
    <property type="entry name" value="Ribosomal_eL30-like_sf"/>
</dbReference>
<gene>
    <name evidence="2" type="ORF">N7Z68_05975</name>
</gene>
<organism evidence="2 3">
    <name type="scientific">Alkalihalobacterium chitinilyticum</name>
    <dbReference type="NCBI Taxonomy" id="2980103"/>
    <lineage>
        <taxon>Bacteria</taxon>
        <taxon>Bacillati</taxon>
        <taxon>Bacillota</taxon>
        <taxon>Bacilli</taxon>
        <taxon>Bacillales</taxon>
        <taxon>Bacillaceae</taxon>
        <taxon>Alkalihalobacterium</taxon>
    </lineage>
</organism>
<dbReference type="InterPro" id="IPR004038">
    <property type="entry name" value="Ribosomal_eL8/eL30/eS12/Gad45"/>
</dbReference>
<keyword evidence="3" id="KW-1185">Reference proteome</keyword>
<evidence type="ECO:0000313" key="2">
    <source>
        <dbReference type="EMBL" id="MDE5412925.1"/>
    </source>
</evidence>
<dbReference type="Gene3D" id="3.30.1330.30">
    <property type="match status" value="1"/>
</dbReference>
<sequence length="101" mass="11263">MNENKWLSLLGLAARARKIVSGEELVIKEIRKKQVHLVIVSTDASEATGKKLNDKCTFYNTPIRMTGTRELLGQAIGKRERVVLGVIDQGFAKKLISLIDQ</sequence>
<comment type="caution">
    <text evidence="2">The sequence shown here is derived from an EMBL/GenBank/DDBJ whole genome shotgun (WGS) entry which is preliminary data.</text>
</comment>
<dbReference type="NCBIfam" id="NF005825">
    <property type="entry name" value="PRK07714.1"/>
    <property type="match status" value="1"/>
</dbReference>
<evidence type="ECO:0000313" key="3">
    <source>
        <dbReference type="Proteomes" id="UP001148125"/>
    </source>
</evidence>
<name>A0ABT5VBW0_9BACI</name>
<feature type="domain" description="Ribosomal protein eL8/eL30/eS12/Gadd45" evidence="1">
    <location>
        <begin position="5"/>
        <end position="95"/>
    </location>
</feature>
<dbReference type="EMBL" id="JAOTPO010000003">
    <property type="protein sequence ID" value="MDE5412925.1"/>
    <property type="molecule type" value="Genomic_DNA"/>
</dbReference>
<protein>
    <submittedName>
        <fullName evidence="2">YlxQ family RNA-binding protein</fullName>
    </submittedName>
</protein>
<dbReference type="RefSeq" id="WP_275117555.1">
    <property type="nucleotide sequence ID" value="NZ_JAOTPO010000003.1"/>
</dbReference>
<dbReference type="Pfam" id="PF01248">
    <property type="entry name" value="Ribosomal_L7Ae"/>
    <property type="match status" value="1"/>
</dbReference>
<dbReference type="Proteomes" id="UP001148125">
    <property type="component" value="Unassembled WGS sequence"/>
</dbReference>
<proteinExistence type="predicted"/>
<dbReference type="SUPFAM" id="SSF55315">
    <property type="entry name" value="L30e-like"/>
    <property type="match status" value="1"/>
</dbReference>